<dbReference type="AlphaFoldDB" id="A0A1K2IS20"/>
<name>A0A1K2IS20_9FLAO</name>
<reference evidence="3 4" key="1">
    <citation type="submission" date="2016-10" db="EMBL/GenBank/DDBJ databases">
        <authorList>
            <person name="de Groot N.N."/>
        </authorList>
    </citation>
    <scope>NUCLEOTIDE SEQUENCE [LARGE SCALE GENOMIC DNA]</scope>
    <source>
        <strain evidence="3 4">DSM 18180</strain>
    </source>
</reference>
<evidence type="ECO:0000313" key="3">
    <source>
        <dbReference type="EMBL" id="SFZ94984.1"/>
    </source>
</evidence>
<proteinExistence type="predicted"/>
<dbReference type="PANTHER" id="PTHR12239:SF41">
    <property type="entry name" value="MEMBRANE ASSOCIATED PROTEIN, PUTATIVE-RELATED"/>
    <property type="match status" value="1"/>
</dbReference>
<dbReference type="OrthoDB" id="1393025at2"/>
<evidence type="ECO:0000313" key="4">
    <source>
        <dbReference type="Proteomes" id="UP000182544"/>
    </source>
</evidence>
<dbReference type="InterPro" id="IPR052293">
    <property type="entry name" value="SRRP"/>
</dbReference>
<dbReference type="PANTHER" id="PTHR12239">
    <property type="entry name" value="PROTEIN CBG20215-RELATED"/>
    <property type="match status" value="1"/>
</dbReference>
<dbReference type="Proteomes" id="UP000182544">
    <property type="component" value="Unassembled WGS sequence"/>
</dbReference>
<evidence type="ECO:0000256" key="1">
    <source>
        <dbReference type="SAM" id="Coils"/>
    </source>
</evidence>
<sequence length="795" mass="89455">MKKYLPYIILFFITIQEFHSQENGDGVVALNLPVRNSLKFNRYVINPTFSFVREQNKYISFSNKREWVEFDDAPQTYLLSYSGRFNENMGVGIGLFQQNYGVLTTFGGLLNFAYNVILDSDQNLTFGANVGVYKSGIDEGNLVTNFPDPSLQNIPSNTLITINPGINYGTEFFDFGLAINNLALYNLKSSKLIEENPEQSIQGHIMYTGYIDSRGFFDESKFSGLVRSEFKKDETIISGIMMLTIPKGIWAQAGYNSLYGVSAGVGLNITSQIALEYNYEKAIGDLSNFGNSHEFTLAYKFKNRYRYSYSGDDDEEALIIYNKKPKRSVATKKPVSRPSTNTDVKNNDIADNQADAEEQAKLAAENKAKEEDEAKALAEEQARLAEETKAKEAAEAKRLADEENKALVEEQTRLQAEKQARLVAADLKAKEADEAKAKELAKEKARLEAEEQLRLAAEIKAKEEAEAKRLAEEAKAKADLEEKERLEAEQKVDTVKLDGLIIPVANDRDAIALESLAKLTENSKIEQEGLLKRLGEAVDNKQKDLDDLKEENDLSEQGIYKQPKPFKSVSAENALLESLKSEVDDVIESQNDKISQLEDLYNKRLESVPNKEDEVNAYYLKAIEDLKSEQQEALQAKKDLISALDDIKVAIDFERKRRIKRAAYDNEEVRYTKDKAALKVIKENTPISSVPLEVDDFDFGEVGGSNIQIVKDIKNVESGYYLVLAVHSDVSKRDDFLTKAVSAGQGDVNFFYDVNTSKYFIYYMKFDDVQSAKSAIDAKGNQPYNSKMSIVKIEN</sequence>
<feature type="region of interest" description="Disordered" evidence="2">
    <location>
        <begin position="329"/>
        <end position="351"/>
    </location>
</feature>
<dbReference type="EMBL" id="FPKV01000006">
    <property type="protein sequence ID" value="SFZ94984.1"/>
    <property type="molecule type" value="Genomic_DNA"/>
</dbReference>
<gene>
    <name evidence="3" type="ORF">SAMN05428642_10615</name>
</gene>
<keyword evidence="1" id="KW-0175">Coiled coil</keyword>
<organism evidence="3 4">
    <name type="scientific">Flaviramulus basaltis</name>
    <dbReference type="NCBI Taxonomy" id="369401"/>
    <lineage>
        <taxon>Bacteria</taxon>
        <taxon>Pseudomonadati</taxon>
        <taxon>Bacteroidota</taxon>
        <taxon>Flavobacteriia</taxon>
        <taxon>Flavobacteriales</taxon>
        <taxon>Flavobacteriaceae</taxon>
        <taxon>Flaviramulus</taxon>
    </lineage>
</organism>
<feature type="coiled-coil region" evidence="1">
    <location>
        <begin position="531"/>
        <end position="558"/>
    </location>
</feature>
<dbReference type="RefSeq" id="WP_072403658.1">
    <property type="nucleotide sequence ID" value="NZ_FPKV01000006.1"/>
</dbReference>
<accession>A0A1K2IS20</accession>
<dbReference type="InterPro" id="IPR019861">
    <property type="entry name" value="PorP/SprF_Bacteroidetes"/>
</dbReference>
<dbReference type="STRING" id="369401.SAMN05428642_10615"/>
<keyword evidence="4" id="KW-1185">Reference proteome</keyword>
<evidence type="ECO:0000256" key="2">
    <source>
        <dbReference type="SAM" id="MobiDB-lite"/>
    </source>
</evidence>
<dbReference type="NCBIfam" id="TIGR03519">
    <property type="entry name" value="T9SS_PorP_fam"/>
    <property type="match status" value="1"/>
</dbReference>
<protein>
    <submittedName>
        <fullName evidence="3">Type IX secretion system membrane protein, PorP/SprF family</fullName>
    </submittedName>
</protein>
<dbReference type="Pfam" id="PF11751">
    <property type="entry name" value="PorP_SprF"/>
    <property type="match status" value="1"/>
</dbReference>